<dbReference type="EMBL" id="CAICTM010000386">
    <property type="protein sequence ID" value="CAB9509384.1"/>
    <property type="molecule type" value="Genomic_DNA"/>
</dbReference>
<dbReference type="Proteomes" id="UP001153069">
    <property type="component" value="Unassembled WGS sequence"/>
</dbReference>
<feature type="compositionally biased region" description="Acidic residues" evidence="1">
    <location>
        <begin position="318"/>
        <end position="330"/>
    </location>
</feature>
<keyword evidence="3" id="KW-1185">Reference proteome</keyword>
<feature type="region of interest" description="Disordered" evidence="1">
    <location>
        <begin position="287"/>
        <end position="330"/>
    </location>
</feature>
<evidence type="ECO:0000256" key="1">
    <source>
        <dbReference type="SAM" id="MobiDB-lite"/>
    </source>
</evidence>
<organism evidence="2 3">
    <name type="scientific">Seminavis robusta</name>
    <dbReference type="NCBI Taxonomy" id="568900"/>
    <lineage>
        <taxon>Eukaryota</taxon>
        <taxon>Sar</taxon>
        <taxon>Stramenopiles</taxon>
        <taxon>Ochrophyta</taxon>
        <taxon>Bacillariophyta</taxon>
        <taxon>Bacillariophyceae</taxon>
        <taxon>Bacillariophycidae</taxon>
        <taxon>Naviculales</taxon>
        <taxon>Naviculaceae</taxon>
        <taxon>Seminavis</taxon>
    </lineage>
</organism>
<reference evidence="2" key="1">
    <citation type="submission" date="2020-06" db="EMBL/GenBank/DDBJ databases">
        <authorList>
            <consortium name="Plant Systems Biology data submission"/>
        </authorList>
    </citation>
    <scope>NUCLEOTIDE SEQUENCE</scope>
    <source>
        <strain evidence="2">D6</strain>
    </source>
</reference>
<proteinExistence type="predicted"/>
<gene>
    <name evidence="2" type="ORF">SEMRO_387_G132220.1</name>
</gene>
<comment type="caution">
    <text evidence="2">The sequence shown here is derived from an EMBL/GenBank/DDBJ whole genome shotgun (WGS) entry which is preliminary data.</text>
</comment>
<protein>
    <submittedName>
        <fullName evidence="2">Uncharacterized protein</fullName>
    </submittedName>
</protein>
<evidence type="ECO:0000313" key="3">
    <source>
        <dbReference type="Proteomes" id="UP001153069"/>
    </source>
</evidence>
<name>A0A9N8DYB3_9STRA</name>
<evidence type="ECO:0000313" key="2">
    <source>
        <dbReference type="EMBL" id="CAB9509384.1"/>
    </source>
</evidence>
<accession>A0A9N8DYB3</accession>
<dbReference type="AlphaFoldDB" id="A0A9N8DYB3"/>
<sequence length="330" mass="37277">MKATLNKAVTNEAANTNEVSTAAVTTNASAARIILETINTNTAAGTDTTSNTTTAGVEDDAAITLIELNQGTSPGKAEYERLITLGNAKFNGTELQFDQICDTVGAKIENLHSQGIEKKLSSLFIQYLQTAKVPPAHFLYNRVIMRNQRAWTLKIATDLILLYITYKFELTHASLPKDKSVLRRSTDCGFEIHLLRLYFFSSHIVSPLMELKEQDYEQMVRLTMPELWKKMGEVNLSGWLTTEQLKFEKEGSYSTTKINEENWKELYEPLLIILGELHKDIFPKEEVESGQVLSKKPKSKRGGMANFKGKRKKRRLDESEEEAEDSDEDE</sequence>